<reference evidence="1" key="1">
    <citation type="submission" date="2018-05" db="EMBL/GenBank/DDBJ databases">
        <authorList>
            <person name="Lanie J.A."/>
            <person name="Ng W.-L."/>
            <person name="Kazmierczak K.M."/>
            <person name="Andrzejewski T.M."/>
            <person name="Davidsen T.M."/>
            <person name="Wayne K.J."/>
            <person name="Tettelin H."/>
            <person name="Glass J.I."/>
            <person name="Rusch D."/>
            <person name="Podicherti R."/>
            <person name="Tsui H.-C.T."/>
            <person name="Winkler M.E."/>
        </authorList>
    </citation>
    <scope>NUCLEOTIDE SEQUENCE</scope>
</reference>
<evidence type="ECO:0008006" key="2">
    <source>
        <dbReference type="Google" id="ProtNLM"/>
    </source>
</evidence>
<feature type="non-terminal residue" evidence="1">
    <location>
        <position position="1"/>
    </location>
</feature>
<name>A0A381TU11_9ZZZZ</name>
<proteinExistence type="predicted"/>
<dbReference type="SUPFAM" id="SSF69318">
    <property type="entry name" value="Integrin alpha N-terminal domain"/>
    <property type="match status" value="2"/>
</dbReference>
<dbReference type="AlphaFoldDB" id="A0A381TU11"/>
<sequence length="376" mass="40482">MRKMLIILTSVLFITSVYAEDYIPSAVFDVDGEWNFTDDANFSDFTVNGDTGNRTLGGHSVLAGMDFDSDSLFEVLFVIDETLAPGGPDPGHLGVYLYEADGSGGYTHVWHFVTPDPGNSLPGMNYGDIDGDGNHEIYFGVPPSVGNNDATWGTYIFEQGADGVFPTTATMLWQHANGATAMINTDNFRPAGYAIADIDGDGKNELATIDRGGRRLTIDALVGDDLDDLATFANEFIDIDNLGGGGIYDVDVVDFDGDGHHEVWVNTWDNFSMAIFEASAANTYALAVDLNSMHIDNDPGSFNRQGFAFYDVDGDSALEAWFPMTNGKLYYLEAVSDSTDSAHFAIGGVDSLKASHFKEVLTFGANSSRGGDMGDI</sequence>
<evidence type="ECO:0000313" key="1">
    <source>
        <dbReference type="EMBL" id="SVA18998.1"/>
    </source>
</evidence>
<protein>
    <recommendedName>
        <fullName evidence="2">VCBS repeat-containing protein</fullName>
    </recommendedName>
</protein>
<dbReference type="EMBL" id="UINC01005091">
    <property type="protein sequence ID" value="SVA18998.1"/>
    <property type="molecule type" value="Genomic_DNA"/>
</dbReference>
<dbReference type="InterPro" id="IPR028994">
    <property type="entry name" value="Integrin_alpha_N"/>
</dbReference>
<accession>A0A381TU11</accession>
<gene>
    <name evidence="1" type="ORF">METZ01_LOCUS71852</name>
</gene>
<feature type="non-terminal residue" evidence="1">
    <location>
        <position position="376"/>
    </location>
</feature>
<organism evidence="1">
    <name type="scientific">marine metagenome</name>
    <dbReference type="NCBI Taxonomy" id="408172"/>
    <lineage>
        <taxon>unclassified sequences</taxon>
        <taxon>metagenomes</taxon>
        <taxon>ecological metagenomes</taxon>
    </lineage>
</organism>